<keyword evidence="2" id="KW-0479">Metal-binding</keyword>
<dbReference type="Proteomes" id="UP000490800">
    <property type="component" value="Unassembled WGS sequence"/>
</dbReference>
<feature type="chain" id="PRO_5038931242" evidence="5">
    <location>
        <begin position="35"/>
        <end position="771"/>
    </location>
</feature>
<dbReference type="PROSITE" id="PS00523">
    <property type="entry name" value="SULFATASE_1"/>
    <property type="match status" value="1"/>
</dbReference>
<keyword evidence="3 7" id="KW-0378">Hydrolase</keyword>
<protein>
    <submittedName>
        <fullName evidence="7">Sulfatase-like hydrolase/transferase</fullName>
    </submittedName>
</protein>
<name>A0A7X3FGY9_9BACL</name>
<dbReference type="OrthoDB" id="9762324at2"/>
<keyword evidence="4" id="KW-0106">Calcium</keyword>
<dbReference type="Pfam" id="PF00884">
    <property type="entry name" value="Sulfatase"/>
    <property type="match status" value="1"/>
</dbReference>
<dbReference type="InterPro" id="IPR050738">
    <property type="entry name" value="Sulfatase"/>
</dbReference>
<evidence type="ECO:0000256" key="4">
    <source>
        <dbReference type="ARBA" id="ARBA00022837"/>
    </source>
</evidence>
<proteinExistence type="inferred from homology"/>
<evidence type="ECO:0000313" key="7">
    <source>
        <dbReference type="EMBL" id="MVO99563.1"/>
    </source>
</evidence>
<keyword evidence="5" id="KW-0732">Signal</keyword>
<dbReference type="CDD" id="cd16025">
    <property type="entry name" value="PAS_like"/>
    <property type="match status" value="1"/>
</dbReference>
<feature type="domain" description="Sulfatase N-terminal" evidence="6">
    <location>
        <begin position="65"/>
        <end position="479"/>
    </location>
</feature>
<dbReference type="InterPro" id="IPR017850">
    <property type="entry name" value="Alkaline_phosphatase_core_sf"/>
</dbReference>
<dbReference type="InterPro" id="IPR000917">
    <property type="entry name" value="Sulfatase_N"/>
</dbReference>
<keyword evidence="8" id="KW-1185">Reference proteome</keyword>
<evidence type="ECO:0000256" key="3">
    <source>
        <dbReference type="ARBA" id="ARBA00022801"/>
    </source>
</evidence>
<accession>A0A7X3FGY9</accession>
<evidence type="ECO:0000256" key="5">
    <source>
        <dbReference type="SAM" id="SignalP"/>
    </source>
</evidence>
<dbReference type="InterPro" id="IPR024607">
    <property type="entry name" value="Sulfatase_CS"/>
</dbReference>
<dbReference type="GO" id="GO:0046872">
    <property type="term" value="F:metal ion binding"/>
    <property type="evidence" value="ECO:0007669"/>
    <property type="project" value="UniProtKB-KW"/>
</dbReference>
<evidence type="ECO:0000256" key="1">
    <source>
        <dbReference type="ARBA" id="ARBA00008779"/>
    </source>
</evidence>
<dbReference type="EMBL" id="RHLK01000003">
    <property type="protein sequence ID" value="MVO99563.1"/>
    <property type="molecule type" value="Genomic_DNA"/>
</dbReference>
<comment type="caution">
    <text evidence="7">The sequence shown here is derived from an EMBL/GenBank/DDBJ whole genome shotgun (WGS) entry which is preliminary data.</text>
</comment>
<dbReference type="GO" id="GO:0004065">
    <property type="term" value="F:arylsulfatase activity"/>
    <property type="evidence" value="ECO:0007669"/>
    <property type="project" value="TreeGrafter"/>
</dbReference>
<dbReference type="Gene3D" id="3.30.1120.10">
    <property type="match status" value="1"/>
</dbReference>
<keyword evidence="7" id="KW-0808">Transferase</keyword>
<reference evidence="7 8" key="1">
    <citation type="journal article" date="2019" name="Microorganisms">
        <title>Paenibacillus lutrae sp. nov., A Chitinolytic Species Isolated from A River Otter in Castril Natural Park, Granada, Spain.</title>
        <authorList>
            <person name="Rodriguez M."/>
            <person name="Reina J.C."/>
            <person name="Bejar V."/>
            <person name="Llamas I."/>
        </authorList>
    </citation>
    <scope>NUCLEOTIDE SEQUENCE [LARGE SCALE GENOMIC DNA]</scope>
    <source>
        <strain evidence="7 8">N10</strain>
    </source>
</reference>
<dbReference type="Gene3D" id="3.40.720.10">
    <property type="entry name" value="Alkaline Phosphatase, subunit A"/>
    <property type="match status" value="1"/>
</dbReference>
<dbReference type="RefSeq" id="WP_157334589.1">
    <property type="nucleotide sequence ID" value="NZ_RHLK01000003.1"/>
</dbReference>
<dbReference type="PANTHER" id="PTHR42693">
    <property type="entry name" value="ARYLSULFATASE FAMILY MEMBER"/>
    <property type="match status" value="1"/>
</dbReference>
<dbReference type="PROSITE" id="PS00149">
    <property type="entry name" value="SULFATASE_2"/>
    <property type="match status" value="1"/>
</dbReference>
<evidence type="ECO:0000313" key="8">
    <source>
        <dbReference type="Proteomes" id="UP000490800"/>
    </source>
</evidence>
<sequence length="771" mass="84019">MNRRHKTKRWARPVTVTTALAITAALLPTGAAYAGGTAGVAAPAAAGVTASATDAALAAAPGAQPNVVYIVLDDMGFSDLGSYGSEIKTPNIDKLAAGGLRYTNFHATPLCSPTRASLLTGRNPQAVGMGSVANVDLGPEYPHTRGRVSPTAATAAEVLKGGGYTTLGVGKWHQAPLHQATPAGPFENWPLGKGFQRYYGFLDGYTDQYAPQLIEDNHVVDPPKKEDYHLTEDLAEHASRYVSDHVSVQPEKPFFLYWGLGAQHAPHQVPQRNADLYKGVYEAGWDRIREERFERQKKIGLIPEDTPFPARDAGIAAWSSLSQQQKDLYVRYQQTYAGMLTQADEQIGHFLDDLRKFGKLDNTLIYLISDNGASKAGGENGSIGYSQSGFGGGSGGTLEDKLESIEELGAAGTYTEYPVGWAQVSATPFRQYKGTAYNGGVQVPLIVHWPDGIKDRGALRTQFHHVSDLTPTVYEVLGITPPQQVNGIPQQPITGTSLAYTFSGQNEPTRKKTQFFLMNGNRAIWSEGWKAVALRKPGVQLEQEAWELFDTRSDYNESRNLAQQYPEKLKELKKIWDEEARNNGAYPIVNGYSSPAVTAAAPIRSSFIYYPGLKHIGLSAAPKLKGISYEISIPIQRKEVKEEGVLVAAGGSDSGYTLYLKKNELIYEFHQFGKVYRIVSDTPVPLGKAEVKFVYTRAGEKGGSGALYVNGRKAGEAELPFTDVRSTDGLDIGRDTLLPVSLDYGDPDEFPFTGLLEKVEFKLQPLADSKK</sequence>
<evidence type="ECO:0000259" key="6">
    <source>
        <dbReference type="Pfam" id="PF00884"/>
    </source>
</evidence>
<dbReference type="GO" id="GO:0016740">
    <property type="term" value="F:transferase activity"/>
    <property type="evidence" value="ECO:0007669"/>
    <property type="project" value="UniProtKB-KW"/>
</dbReference>
<feature type="signal peptide" evidence="5">
    <location>
        <begin position="1"/>
        <end position="34"/>
    </location>
</feature>
<dbReference type="PANTHER" id="PTHR42693:SF33">
    <property type="entry name" value="ARYLSULFATASE"/>
    <property type="match status" value="1"/>
</dbReference>
<evidence type="ECO:0000256" key="2">
    <source>
        <dbReference type="ARBA" id="ARBA00022723"/>
    </source>
</evidence>
<dbReference type="AlphaFoldDB" id="A0A7X3FGY9"/>
<dbReference type="SUPFAM" id="SSF53649">
    <property type="entry name" value="Alkaline phosphatase-like"/>
    <property type="match status" value="1"/>
</dbReference>
<comment type="similarity">
    <text evidence="1">Belongs to the sulfatase family.</text>
</comment>
<gene>
    <name evidence="7" type="ORF">EDM21_08480</name>
</gene>
<organism evidence="7 8">
    <name type="scientific">Paenibacillus lutrae</name>
    <dbReference type="NCBI Taxonomy" id="2078573"/>
    <lineage>
        <taxon>Bacteria</taxon>
        <taxon>Bacillati</taxon>
        <taxon>Bacillota</taxon>
        <taxon>Bacilli</taxon>
        <taxon>Bacillales</taxon>
        <taxon>Paenibacillaceae</taxon>
        <taxon>Paenibacillus</taxon>
    </lineage>
</organism>